<feature type="chain" id="PRO_5045749916" description="Transmembrane protein" evidence="3">
    <location>
        <begin position="30"/>
        <end position="156"/>
    </location>
</feature>
<sequence>MAQSVRPRVCVHLFVFAVFLSWRPNFVPTRSPRVARAAETQAKGAKSEKSNSARSTADFEEVKPGSSGEGMKRARQFLALEPLDDEVNQWEADMKAGGGLTAEEERKKWVAIISGAVTFLLGGSYVLLNVFMDNTDWSNFAGERTLSAEDLKLLGN</sequence>
<feature type="signal peptide" evidence="3">
    <location>
        <begin position="1"/>
        <end position="29"/>
    </location>
</feature>
<dbReference type="Proteomes" id="UP001642484">
    <property type="component" value="Unassembled WGS sequence"/>
</dbReference>
<keyword evidence="5" id="KW-1185">Reference proteome</keyword>
<evidence type="ECO:0000313" key="5">
    <source>
        <dbReference type="Proteomes" id="UP001642484"/>
    </source>
</evidence>
<organism evidence="4 5">
    <name type="scientific">Durusdinium trenchii</name>
    <dbReference type="NCBI Taxonomy" id="1381693"/>
    <lineage>
        <taxon>Eukaryota</taxon>
        <taxon>Sar</taxon>
        <taxon>Alveolata</taxon>
        <taxon>Dinophyceae</taxon>
        <taxon>Suessiales</taxon>
        <taxon>Symbiodiniaceae</taxon>
        <taxon>Durusdinium</taxon>
    </lineage>
</organism>
<keyword evidence="2" id="KW-0812">Transmembrane</keyword>
<keyword evidence="2" id="KW-1133">Transmembrane helix</keyword>
<dbReference type="EMBL" id="CAXAMN010012692">
    <property type="protein sequence ID" value="CAK9038815.1"/>
    <property type="molecule type" value="Genomic_DNA"/>
</dbReference>
<feature type="transmembrane region" description="Helical" evidence="2">
    <location>
        <begin position="109"/>
        <end position="128"/>
    </location>
</feature>
<keyword evidence="2" id="KW-0472">Membrane</keyword>
<protein>
    <recommendedName>
        <fullName evidence="6">Transmembrane protein</fullName>
    </recommendedName>
</protein>
<proteinExistence type="predicted"/>
<accession>A0ABP0LI44</accession>
<evidence type="ECO:0008006" key="6">
    <source>
        <dbReference type="Google" id="ProtNLM"/>
    </source>
</evidence>
<evidence type="ECO:0000256" key="1">
    <source>
        <dbReference type="SAM" id="MobiDB-lite"/>
    </source>
</evidence>
<evidence type="ECO:0000256" key="2">
    <source>
        <dbReference type="SAM" id="Phobius"/>
    </source>
</evidence>
<evidence type="ECO:0000313" key="4">
    <source>
        <dbReference type="EMBL" id="CAK9038815.1"/>
    </source>
</evidence>
<reference evidence="4 5" key="1">
    <citation type="submission" date="2024-02" db="EMBL/GenBank/DDBJ databases">
        <authorList>
            <person name="Chen Y."/>
            <person name="Shah S."/>
            <person name="Dougan E. K."/>
            <person name="Thang M."/>
            <person name="Chan C."/>
        </authorList>
    </citation>
    <scope>NUCLEOTIDE SEQUENCE [LARGE SCALE GENOMIC DNA]</scope>
</reference>
<feature type="region of interest" description="Disordered" evidence="1">
    <location>
        <begin position="37"/>
        <end position="70"/>
    </location>
</feature>
<comment type="caution">
    <text evidence="4">The sequence shown here is derived from an EMBL/GenBank/DDBJ whole genome shotgun (WGS) entry which is preliminary data.</text>
</comment>
<evidence type="ECO:0000256" key="3">
    <source>
        <dbReference type="SAM" id="SignalP"/>
    </source>
</evidence>
<name>A0ABP0LI44_9DINO</name>
<keyword evidence="3" id="KW-0732">Signal</keyword>
<gene>
    <name evidence="4" type="ORF">CCMP2556_LOCUS21176</name>
</gene>